<dbReference type="GO" id="GO:0005524">
    <property type="term" value="F:ATP binding"/>
    <property type="evidence" value="ECO:0007669"/>
    <property type="project" value="InterPro"/>
</dbReference>
<dbReference type="PANTHER" id="PTHR37542">
    <property type="entry name" value="HELO DOMAIN-CONTAINING PROTEIN-RELATED"/>
    <property type="match status" value="1"/>
</dbReference>
<evidence type="ECO:0000259" key="1">
    <source>
        <dbReference type="PROSITE" id="PS50011"/>
    </source>
</evidence>
<comment type="caution">
    <text evidence="2">The sequence shown here is derived from an EMBL/GenBank/DDBJ whole genome shotgun (WGS) entry which is preliminary data.</text>
</comment>
<dbReference type="AlphaFoldDB" id="A0A8J2ILE8"/>
<dbReference type="Proteomes" id="UP000693738">
    <property type="component" value="Unassembled WGS sequence"/>
</dbReference>
<accession>A0A8J2ILE8</accession>
<dbReference type="GO" id="GO:0004672">
    <property type="term" value="F:protein kinase activity"/>
    <property type="evidence" value="ECO:0007669"/>
    <property type="project" value="InterPro"/>
</dbReference>
<organism evidence="2 3">
    <name type="scientific">Fusarium equiseti</name>
    <name type="common">Fusarium scirpi</name>
    <dbReference type="NCBI Taxonomy" id="61235"/>
    <lineage>
        <taxon>Eukaryota</taxon>
        <taxon>Fungi</taxon>
        <taxon>Dikarya</taxon>
        <taxon>Ascomycota</taxon>
        <taxon>Pezizomycotina</taxon>
        <taxon>Sordariomycetes</taxon>
        <taxon>Hypocreomycetidae</taxon>
        <taxon>Hypocreales</taxon>
        <taxon>Nectriaceae</taxon>
        <taxon>Fusarium</taxon>
        <taxon>Fusarium incarnatum-equiseti species complex</taxon>
    </lineage>
</organism>
<protein>
    <recommendedName>
        <fullName evidence="1">Protein kinase domain-containing protein</fullName>
    </recommendedName>
</protein>
<dbReference type="EMBL" id="CAJSTJ010000129">
    <property type="protein sequence ID" value="CAG7559620.1"/>
    <property type="molecule type" value="Genomic_DNA"/>
</dbReference>
<name>A0A8J2ILE8_FUSEQ</name>
<proteinExistence type="predicted"/>
<dbReference type="InterPro" id="IPR000719">
    <property type="entry name" value="Prot_kinase_dom"/>
</dbReference>
<dbReference type="PROSITE" id="PS50011">
    <property type="entry name" value="PROTEIN_KINASE_DOM"/>
    <property type="match status" value="1"/>
</dbReference>
<reference evidence="2" key="1">
    <citation type="submission" date="2021-05" db="EMBL/GenBank/DDBJ databases">
        <authorList>
            <person name="Khan N."/>
        </authorList>
    </citation>
    <scope>NUCLEOTIDE SEQUENCE</scope>
</reference>
<dbReference type="PANTHER" id="PTHR37542:SF1">
    <property type="entry name" value="PRION-INHIBITION AND PROPAGATION HELO DOMAIN-CONTAINING PROTEIN"/>
    <property type="match status" value="1"/>
</dbReference>
<evidence type="ECO:0000313" key="3">
    <source>
        <dbReference type="Proteomes" id="UP000693738"/>
    </source>
</evidence>
<feature type="domain" description="Protein kinase" evidence="1">
    <location>
        <begin position="1"/>
        <end position="321"/>
    </location>
</feature>
<sequence length="321" mass="36475">MKVSDIPFSPFNIAENEEAVIRIIHKIGPLNPKHFQALGKSVRDLAYRLQHTKPEVFNILSCEGFYEQYHYGMNLTVIFRTPPDFDNPQSLRDQLINNAEPAPVSERLSVAQELAKALGYAHALGFAHIDVHPENIIRLQTRDKNGSSAFLAALVRARDDNLSPDGEIPIERSVYRHPSTQHMDVVKVPILRHDIYSLGVCLLEIGLWQSFISYDAHTMRTTLSRITGIADDASEGEMEQFLFKLAKRRFIGLTRNELCDSIGIEYSEIVEMCSICLDPYNSCGVPCEFETDEYDIQVGVKYIEKILQQLDRLYANIQISD</sequence>
<evidence type="ECO:0000313" key="2">
    <source>
        <dbReference type="EMBL" id="CAG7559620.1"/>
    </source>
</evidence>
<gene>
    <name evidence="2" type="ORF">FEQUK3_LOCUS5332</name>
</gene>